<organism evidence="1 2">
    <name type="scientific">Ancylostoma duodenale</name>
    <dbReference type="NCBI Taxonomy" id="51022"/>
    <lineage>
        <taxon>Eukaryota</taxon>
        <taxon>Metazoa</taxon>
        <taxon>Ecdysozoa</taxon>
        <taxon>Nematoda</taxon>
        <taxon>Chromadorea</taxon>
        <taxon>Rhabditida</taxon>
        <taxon>Rhabditina</taxon>
        <taxon>Rhabditomorpha</taxon>
        <taxon>Strongyloidea</taxon>
        <taxon>Ancylostomatidae</taxon>
        <taxon>Ancylostomatinae</taxon>
        <taxon>Ancylostoma</taxon>
    </lineage>
</organism>
<dbReference type="AlphaFoldDB" id="A0A0C2FDH6"/>
<dbReference type="Gene3D" id="3.40.33.10">
    <property type="entry name" value="CAP"/>
    <property type="match status" value="1"/>
</dbReference>
<reference evidence="1 2" key="1">
    <citation type="submission" date="2013-12" db="EMBL/GenBank/DDBJ databases">
        <title>Draft genome of the parsitic nematode Ancylostoma duodenale.</title>
        <authorList>
            <person name="Mitreva M."/>
        </authorList>
    </citation>
    <scope>NUCLEOTIDE SEQUENCE [LARGE SCALE GENOMIC DNA]</scope>
    <source>
        <strain evidence="1 2">Zhejiang</strain>
    </source>
</reference>
<gene>
    <name evidence="1" type="ORF">ANCDUO_25203</name>
</gene>
<protein>
    <submittedName>
        <fullName evidence="1">Uncharacterized protein</fullName>
    </submittedName>
</protein>
<sequence>MSVKSSFKTSAKFGEIAQEIPKSWGRWCPLPFSQVWDCDLEYYAQTQNCNGKIDDLKYMSNVEEFSTGKTCDLGSQTRSILTSWWDEVRKVDLAASQEYVAGLEHFAPMAAAEAIGFACTYDACSSSKSKLLCIYDKVLVLNDKIYDEGNSAADICATCAAQQKCTAWLCQEDYQPGEAN</sequence>
<dbReference type="SUPFAM" id="SSF55797">
    <property type="entry name" value="PR-1-like"/>
    <property type="match status" value="1"/>
</dbReference>
<dbReference type="OrthoDB" id="10523123at2759"/>
<accession>A0A0C2FDH6</accession>
<evidence type="ECO:0000313" key="1">
    <source>
        <dbReference type="EMBL" id="KIH44769.1"/>
    </source>
</evidence>
<proteinExistence type="predicted"/>
<dbReference type="EMBL" id="KN775659">
    <property type="protein sequence ID" value="KIH44769.1"/>
    <property type="molecule type" value="Genomic_DNA"/>
</dbReference>
<dbReference type="Proteomes" id="UP000054047">
    <property type="component" value="Unassembled WGS sequence"/>
</dbReference>
<evidence type="ECO:0000313" key="2">
    <source>
        <dbReference type="Proteomes" id="UP000054047"/>
    </source>
</evidence>
<keyword evidence="2" id="KW-1185">Reference proteome</keyword>
<name>A0A0C2FDH6_9BILA</name>
<dbReference type="InterPro" id="IPR035940">
    <property type="entry name" value="CAP_sf"/>
</dbReference>